<feature type="compositionally biased region" description="Low complexity" evidence="1">
    <location>
        <begin position="238"/>
        <end position="250"/>
    </location>
</feature>
<feature type="region of interest" description="Disordered" evidence="1">
    <location>
        <begin position="183"/>
        <end position="280"/>
    </location>
</feature>
<proteinExistence type="predicted"/>
<evidence type="ECO:0000313" key="3">
    <source>
        <dbReference type="Proteomes" id="UP001151516"/>
    </source>
</evidence>
<accession>A0A9W8GFG9</accession>
<keyword evidence="3" id="KW-1185">Reference proteome</keyword>
<comment type="caution">
    <text evidence="2">The sequence shown here is derived from an EMBL/GenBank/DDBJ whole genome shotgun (WGS) entry which is preliminary data.</text>
</comment>
<dbReference type="EMBL" id="JANBTX010000215">
    <property type="protein sequence ID" value="KAJ2684371.1"/>
    <property type="molecule type" value="Genomic_DNA"/>
</dbReference>
<gene>
    <name evidence="2" type="ORF">IWW39_004947</name>
</gene>
<dbReference type="Gene3D" id="2.130.10.10">
    <property type="entry name" value="YVTN repeat-like/Quinoprotein amine dehydrogenase"/>
    <property type="match status" value="1"/>
</dbReference>
<dbReference type="InterPro" id="IPR015943">
    <property type="entry name" value="WD40/YVTN_repeat-like_dom_sf"/>
</dbReference>
<evidence type="ECO:0000256" key="1">
    <source>
        <dbReference type="SAM" id="MobiDB-lite"/>
    </source>
</evidence>
<dbReference type="AlphaFoldDB" id="A0A9W8GFG9"/>
<reference evidence="2" key="1">
    <citation type="submission" date="2022-07" db="EMBL/GenBank/DDBJ databases">
        <title>Phylogenomic reconstructions and comparative analyses of Kickxellomycotina fungi.</title>
        <authorList>
            <person name="Reynolds N.K."/>
            <person name="Stajich J.E."/>
            <person name="Barry K."/>
            <person name="Grigoriev I.V."/>
            <person name="Crous P."/>
            <person name="Smith M.E."/>
        </authorList>
    </citation>
    <scope>NUCLEOTIDE SEQUENCE</scope>
    <source>
        <strain evidence="2">CBS 109367</strain>
    </source>
</reference>
<evidence type="ECO:0000313" key="2">
    <source>
        <dbReference type="EMBL" id="KAJ2684371.1"/>
    </source>
</evidence>
<dbReference type="OrthoDB" id="5536067at2759"/>
<dbReference type="Proteomes" id="UP001151516">
    <property type="component" value="Unassembled WGS sequence"/>
</dbReference>
<organism evidence="2 3">
    <name type="scientific">Coemansia spiralis</name>
    <dbReference type="NCBI Taxonomy" id="417178"/>
    <lineage>
        <taxon>Eukaryota</taxon>
        <taxon>Fungi</taxon>
        <taxon>Fungi incertae sedis</taxon>
        <taxon>Zoopagomycota</taxon>
        <taxon>Kickxellomycotina</taxon>
        <taxon>Kickxellomycetes</taxon>
        <taxon>Kickxellales</taxon>
        <taxon>Kickxellaceae</taxon>
        <taxon>Coemansia</taxon>
    </lineage>
</organism>
<protein>
    <submittedName>
        <fullName evidence="2">Uncharacterized protein</fullName>
    </submittedName>
</protein>
<dbReference type="InterPro" id="IPR036322">
    <property type="entry name" value="WD40_repeat_dom_sf"/>
</dbReference>
<name>A0A9W8GFG9_9FUNG</name>
<sequence>MAGVWLRICGLPPQTTKSEVIKLALGQAITVEIQDISTQECAGRFLVDTMETAKKVLQRANYGMMRGSLVKIGLSAEDLAQCHAVAVKNFGWKTVSVKKLFVFSKAHGTVCNISVEEGLAKVWFFEEKEAQSFIDGLGRGNVCEGDPIAVLESRDLLVEGTRPTGVIVVDDSDEEMAADTLVASSTSGSATGLDEKHNMLPPGKSSADSRPKGPAPAQRHFARKSLAPKNRHKARRLSSSSGESASNDVSPAPQVVPTLPPAPAYAPTGRSLARNTVRPPEYVLTGRSSIRSAVQRPAQPTGDKEPSITIGHLDIGHWQVRAPYMYEYVYCQTASTIAADTESKAEHMLSVAWSKSKSADPSTMSLYSSLGNGRACDTVSTWSLSHSRPRDDYSCEGDVSMITKSQFALPPRGSMAHDSSTLAAFNGVPAGVVQSRQGKDEFQVPVTAFKMHDNGNILFGCALRSVLVFDANTLKRKGTLVLLDNIDGVYDVGRDYVVANAYNGEIGVWKSGSRNHMWRYNDMRRFKGRAEHKPLITALRVARSDAGVYAGDSGKGLSYCDFRERYIDRLSSPHSGVISCIEDAGGSKILVGTFEGDLRLLDTRFMKEANTSAICSYATGLDGAGIGNIRMCPQNENMFACSAGSDVLIYHKEVPAGEKALLFGHKAHRTLVTDFGWHPSRNNMYTIGSVDIGARYCPGELHIWRPVNDVLYRDAGMAL</sequence>
<dbReference type="SUPFAM" id="SSF50978">
    <property type="entry name" value="WD40 repeat-like"/>
    <property type="match status" value="1"/>
</dbReference>